<dbReference type="CDD" id="cd07247">
    <property type="entry name" value="SgaA_N_like"/>
    <property type="match status" value="2"/>
</dbReference>
<dbReference type="InterPro" id="IPR004360">
    <property type="entry name" value="Glyas_Fos-R_dOase_dom"/>
</dbReference>
<dbReference type="AlphaFoldDB" id="A0A5B2WSY9"/>
<evidence type="ECO:0000313" key="3">
    <source>
        <dbReference type="Proteomes" id="UP000323454"/>
    </source>
</evidence>
<comment type="caution">
    <text evidence="2">The sequence shown here is derived from an EMBL/GenBank/DDBJ whole genome shotgun (WGS) entry which is preliminary data.</text>
</comment>
<evidence type="ECO:0000259" key="1">
    <source>
        <dbReference type="PROSITE" id="PS51819"/>
    </source>
</evidence>
<proteinExistence type="predicted"/>
<name>A0A5B2WSY9_9PSEU</name>
<organism evidence="2 3">
    <name type="scientific">Solihabitans fulvus</name>
    <dbReference type="NCBI Taxonomy" id="1892852"/>
    <lineage>
        <taxon>Bacteria</taxon>
        <taxon>Bacillati</taxon>
        <taxon>Actinomycetota</taxon>
        <taxon>Actinomycetes</taxon>
        <taxon>Pseudonocardiales</taxon>
        <taxon>Pseudonocardiaceae</taxon>
        <taxon>Solihabitans</taxon>
    </lineage>
</organism>
<dbReference type="RefSeq" id="WP_149853029.1">
    <property type="nucleotide sequence ID" value="NZ_VUOB01000059.1"/>
</dbReference>
<gene>
    <name evidence="2" type="ORF">F0L68_29090</name>
</gene>
<dbReference type="Proteomes" id="UP000323454">
    <property type="component" value="Unassembled WGS sequence"/>
</dbReference>
<dbReference type="PANTHER" id="PTHR33993">
    <property type="entry name" value="GLYOXALASE-RELATED"/>
    <property type="match status" value="1"/>
</dbReference>
<dbReference type="PANTHER" id="PTHR33993:SF10">
    <property type="entry name" value="CONSERVED PROTEIN"/>
    <property type="match status" value="1"/>
</dbReference>
<dbReference type="InterPro" id="IPR052164">
    <property type="entry name" value="Anthracycline_SecMetBiosynth"/>
</dbReference>
<dbReference type="SUPFAM" id="SSF54593">
    <property type="entry name" value="Glyoxalase/Bleomycin resistance protein/Dihydroxybiphenyl dioxygenase"/>
    <property type="match status" value="2"/>
</dbReference>
<feature type="domain" description="VOC" evidence="1">
    <location>
        <begin position="10"/>
        <end position="123"/>
    </location>
</feature>
<dbReference type="EMBL" id="VUOB01000059">
    <property type="protein sequence ID" value="KAA2254841.1"/>
    <property type="molecule type" value="Genomic_DNA"/>
</dbReference>
<dbReference type="Gene3D" id="3.10.180.10">
    <property type="entry name" value="2,3-Dihydroxybiphenyl 1,2-Dioxygenase, domain 1"/>
    <property type="match status" value="2"/>
</dbReference>
<sequence length="262" mass="27549">MLTSTNAPGGPAWLDLAATDIATTAAFYTNLFGWSFKSFSPEPNSYGVFLLDGKTVAAIGPHTEESTTPSWTIYFHTADADATAKAVSAAGGTVRFEPMDVSPSGRMAGFTDPAGGQFAVWQGGEIPGLETYNVPGSMSWLELYSTDADAAKSFYRTVFEWDTVDMPAGPDMTYTIASPKGGGQTTMHGGMMQLGEANLAAGSTSEWHPYFEVADCDAAYAKALELGATELIAPMDTPMAGRTAMVTDPFGAPFALITSLPV</sequence>
<feature type="domain" description="VOC" evidence="1">
    <location>
        <begin position="137"/>
        <end position="259"/>
    </location>
</feature>
<dbReference type="InterPro" id="IPR037523">
    <property type="entry name" value="VOC_core"/>
</dbReference>
<dbReference type="PROSITE" id="PS51819">
    <property type="entry name" value="VOC"/>
    <property type="match status" value="2"/>
</dbReference>
<reference evidence="2 3" key="1">
    <citation type="submission" date="2019-09" db="EMBL/GenBank/DDBJ databases">
        <title>Goodfellowia gen. nov., a new genus of the Pseudonocardineae related to Actinoalloteichus, containing Goodfellowia coeruleoviolacea gen. nov., comb. nov. gen. nov., comb. nov.</title>
        <authorList>
            <person name="Labeda D."/>
        </authorList>
    </citation>
    <scope>NUCLEOTIDE SEQUENCE [LARGE SCALE GENOMIC DNA]</scope>
    <source>
        <strain evidence="2 3">AN110305</strain>
    </source>
</reference>
<evidence type="ECO:0000313" key="2">
    <source>
        <dbReference type="EMBL" id="KAA2254841.1"/>
    </source>
</evidence>
<protein>
    <submittedName>
        <fullName evidence="2">VOC family protein</fullName>
    </submittedName>
</protein>
<accession>A0A5B2WSY9</accession>
<dbReference type="OrthoDB" id="9793039at2"/>
<keyword evidence="3" id="KW-1185">Reference proteome</keyword>
<reference evidence="2 3" key="2">
    <citation type="submission" date="2019-09" db="EMBL/GenBank/DDBJ databases">
        <authorList>
            <person name="Jin C."/>
        </authorList>
    </citation>
    <scope>NUCLEOTIDE SEQUENCE [LARGE SCALE GENOMIC DNA]</scope>
    <source>
        <strain evidence="2 3">AN110305</strain>
    </source>
</reference>
<dbReference type="Pfam" id="PF00903">
    <property type="entry name" value="Glyoxalase"/>
    <property type="match status" value="2"/>
</dbReference>
<dbReference type="InterPro" id="IPR029068">
    <property type="entry name" value="Glyas_Bleomycin-R_OHBP_Dase"/>
</dbReference>